<dbReference type="PANTHER" id="PTHR36925:SF1">
    <property type="entry name" value="COBALT-PRECORRIN-6A REDUCTASE"/>
    <property type="match status" value="1"/>
</dbReference>
<dbReference type="NCBIfam" id="TIGR00715">
    <property type="entry name" value="precor6x_red"/>
    <property type="match status" value="1"/>
</dbReference>
<dbReference type="Proteomes" id="UP000015346">
    <property type="component" value="Unassembled WGS sequence"/>
</dbReference>
<organism evidence="4 5">
    <name type="scientific">Rubellimicrobium thermophilum DSM 16684</name>
    <dbReference type="NCBI Taxonomy" id="1123069"/>
    <lineage>
        <taxon>Bacteria</taxon>
        <taxon>Pseudomonadati</taxon>
        <taxon>Pseudomonadota</taxon>
        <taxon>Alphaproteobacteria</taxon>
        <taxon>Rhodobacterales</taxon>
        <taxon>Roseobacteraceae</taxon>
        <taxon>Rubellimicrobium</taxon>
    </lineage>
</organism>
<dbReference type="GO" id="GO:0016994">
    <property type="term" value="F:precorrin-6A reductase activity"/>
    <property type="evidence" value="ECO:0007669"/>
    <property type="project" value="UniProtKB-EC"/>
</dbReference>
<reference evidence="4 5" key="1">
    <citation type="journal article" date="2013" name="Stand. Genomic Sci.">
        <title>Genome sequence of the reddish-pigmented Rubellimicrobium thermophilum type strain (DSM 16684(T)), a member of the Roseobacter clade.</title>
        <authorList>
            <person name="Fiebig A."/>
            <person name="Riedel T."/>
            <person name="Gronow S."/>
            <person name="Petersen J."/>
            <person name="Klenk H.P."/>
            <person name="Goker M."/>
        </authorList>
    </citation>
    <scope>NUCLEOTIDE SEQUENCE [LARGE SCALE GENOMIC DNA]</scope>
    <source>
        <strain evidence="4 5">DSM 16684</strain>
    </source>
</reference>
<keyword evidence="5" id="KW-1185">Reference proteome</keyword>
<evidence type="ECO:0000313" key="4">
    <source>
        <dbReference type="EMBL" id="EPX86437.1"/>
    </source>
</evidence>
<dbReference type="HOGENOM" id="CLU_068627_1_0_5"/>
<dbReference type="EC" id="1.3.1.54" evidence="4"/>
<dbReference type="PROSITE" id="PS51014">
    <property type="entry name" value="COBK_CBIJ"/>
    <property type="match status" value="1"/>
</dbReference>
<dbReference type="InterPro" id="IPR003723">
    <property type="entry name" value="Precorrin-6x_reduct"/>
</dbReference>
<keyword evidence="2" id="KW-0169">Cobalamin biosynthesis</keyword>
<proteinExistence type="predicted"/>
<gene>
    <name evidence="4" type="ORF">ruthe_01252</name>
</gene>
<dbReference type="Pfam" id="PF02571">
    <property type="entry name" value="CbiJ"/>
    <property type="match status" value="1"/>
</dbReference>
<name>S9R3E0_9RHOB</name>
<evidence type="ECO:0000256" key="3">
    <source>
        <dbReference type="ARBA" id="ARBA00023002"/>
    </source>
</evidence>
<dbReference type="STRING" id="1123069.ruthe_01252"/>
<dbReference type="GO" id="GO:0009236">
    <property type="term" value="P:cobalamin biosynthetic process"/>
    <property type="evidence" value="ECO:0007669"/>
    <property type="project" value="UniProtKB-UniPathway"/>
</dbReference>
<evidence type="ECO:0000256" key="1">
    <source>
        <dbReference type="ARBA" id="ARBA00004953"/>
    </source>
</evidence>
<dbReference type="PANTHER" id="PTHR36925">
    <property type="entry name" value="COBALT-PRECORRIN-6A REDUCTASE"/>
    <property type="match status" value="1"/>
</dbReference>
<keyword evidence="3 4" id="KW-0560">Oxidoreductase</keyword>
<accession>S9R3E0</accession>
<dbReference type="AlphaFoldDB" id="S9R3E0"/>
<dbReference type="NCBIfam" id="NF005968">
    <property type="entry name" value="PRK08057.1-2"/>
    <property type="match status" value="1"/>
</dbReference>
<dbReference type="RefSeq" id="WP_021097345.1">
    <property type="nucleotide sequence ID" value="NZ_KE557320.1"/>
</dbReference>
<protein>
    <submittedName>
        <fullName evidence="4">Precorrin-6x reductase</fullName>
        <ecNumber evidence="4">1.3.1.54</ecNumber>
    </submittedName>
</protein>
<comment type="caution">
    <text evidence="4">The sequence shown here is derived from an EMBL/GenBank/DDBJ whole genome shotgun (WGS) entry which is preliminary data.</text>
</comment>
<comment type="pathway">
    <text evidence="1">Cofactor biosynthesis; adenosylcobalamin biosynthesis.</text>
</comment>
<evidence type="ECO:0000313" key="5">
    <source>
        <dbReference type="Proteomes" id="UP000015346"/>
    </source>
</evidence>
<dbReference type="PATRIC" id="fig|1123069.3.peg.1223"/>
<sequence>MILLLAGTAEARRLAEALARRGIPAMASLAGVTRAPAPLPLPTRIGGFGGDAGLAAFLDAHPVRAVIDATHPFAARITARVHAVCGRRGLPLLRLERAPWGPGEGRISVADEAEAIGLIPPDAVVLLTTGRQSLPAWAGLRAARVHLRVIDPPDPGAAPFPFPGGWEVARPPFTEAAERATLRRLGVTHLVAKDSGGEEGRTKLDAARALGIPVLLIRRPPVPPGLATVATVEDALAWAEALPVLPGPSVAVPRP</sequence>
<evidence type="ECO:0000256" key="2">
    <source>
        <dbReference type="ARBA" id="ARBA00022573"/>
    </source>
</evidence>
<dbReference type="UniPathway" id="UPA00148"/>
<dbReference type="EMBL" id="AOLV01000010">
    <property type="protein sequence ID" value="EPX86437.1"/>
    <property type="molecule type" value="Genomic_DNA"/>
</dbReference>